<evidence type="ECO:0000313" key="3">
    <source>
        <dbReference type="Proteomes" id="UP001501588"/>
    </source>
</evidence>
<evidence type="ECO:0000313" key="2">
    <source>
        <dbReference type="EMBL" id="GAA0605265.1"/>
    </source>
</evidence>
<evidence type="ECO:0000256" key="1">
    <source>
        <dbReference type="SAM" id="Phobius"/>
    </source>
</evidence>
<reference evidence="3" key="1">
    <citation type="journal article" date="2019" name="Int. J. Syst. Evol. Microbiol.">
        <title>The Global Catalogue of Microorganisms (GCM) 10K type strain sequencing project: providing services to taxonomists for standard genome sequencing and annotation.</title>
        <authorList>
            <consortium name="The Broad Institute Genomics Platform"/>
            <consortium name="The Broad Institute Genome Sequencing Center for Infectious Disease"/>
            <person name="Wu L."/>
            <person name="Ma J."/>
        </authorList>
    </citation>
    <scope>NUCLEOTIDE SEQUENCE [LARGE SCALE GENOMIC DNA]</scope>
    <source>
        <strain evidence="3">JCM 9933</strain>
    </source>
</reference>
<accession>A0ABP3R9M3</accession>
<organism evidence="2 3">
    <name type="scientific">Craurococcus roseus</name>
    <dbReference type="NCBI Taxonomy" id="77585"/>
    <lineage>
        <taxon>Bacteria</taxon>
        <taxon>Pseudomonadati</taxon>
        <taxon>Pseudomonadota</taxon>
        <taxon>Alphaproteobacteria</taxon>
        <taxon>Acetobacterales</taxon>
        <taxon>Acetobacteraceae</taxon>
        <taxon>Craurococcus</taxon>
    </lineage>
</organism>
<evidence type="ECO:0008006" key="4">
    <source>
        <dbReference type="Google" id="ProtNLM"/>
    </source>
</evidence>
<dbReference type="RefSeq" id="WP_343898031.1">
    <property type="nucleotide sequence ID" value="NZ_BAAAFZ010000099.1"/>
</dbReference>
<feature type="transmembrane region" description="Helical" evidence="1">
    <location>
        <begin position="6"/>
        <end position="24"/>
    </location>
</feature>
<keyword evidence="3" id="KW-1185">Reference proteome</keyword>
<keyword evidence="1" id="KW-0812">Transmembrane</keyword>
<gene>
    <name evidence="2" type="ORF">GCM10009416_48470</name>
</gene>
<dbReference type="Proteomes" id="UP001501588">
    <property type="component" value="Unassembled WGS sequence"/>
</dbReference>
<sequence length="236" mass="26355">MAKRFVPVFVAATMATCVSVWLVADHSSKGWKEEKAAREREYLVQDSKRRNTWWTGRWPPPDTPVRIESPFGRFTVPLANIGGRDEFLLGPQRFGPSDPLPDGSYRWDSFSLAFWMPDGAGVLTDPGHLLEHRMVDPVDLGRRRAPLRPRETGRPDPSPDRYVVVVGQFCPNDGSLPLLPRRQQGATLVLTGYGYGALDMYGCHTDKPPPGWLSVPIETVGRSGMFCTPAWDVCFG</sequence>
<keyword evidence="1" id="KW-0472">Membrane</keyword>
<proteinExistence type="predicted"/>
<name>A0ABP3R9M3_9PROT</name>
<protein>
    <recommendedName>
        <fullName evidence="4">Secreted protein</fullName>
    </recommendedName>
</protein>
<comment type="caution">
    <text evidence="2">The sequence shown here is derived from an EMBL/GenBank/DDBJ whole genome shotgun (WGS) entry which is preliminary data.</text>
</comment>
<keyword evidence="1" id="KW-1133">Transmembrane helix</keyword>
<dbReference type="EMBL" id="BAAAFZ010000099">
    <property type="protein sequence ID" value="GAA0605265.1"/>
    <property type="molecule type" value="Genomic_DNA"/>
</dbReference>